<dbReference type="Proteomes" id="UP000593910">
    <property type="component" value="Chromosome"/>
</dbReference>
<dbReference type="PANTHER" id="PTHR44196">
    <property type="entry name" value="DEHYDROGENASE/REDUCTASE SDR FAMILY MEMBER 7B"/>
    <property type="match status" value="1"/>
</dbReference>
<evidence type="ECO:0000256" key="2">
    <source>
        <dbReference type="ARBA" id="ARBA00023002"/>
    </source>
</evidence>
<dbReference type="SUPFAM" id="SSF51735">
    <property type="entry name" value="NAD(P)-binding Rossmann-fold domains"/>
    <property type="match status" value="1"/>
</dbReference>
<dbReference type="PRINTS" id="PR00081">
    <property type="entry name" value="GDHRDH"/>
</dbReference>
<protein>
    <submittedName>
        <fullName evidence="4">SDR family NAD(P)-dependent oxidoreductase</fullName>
    </submittedName>
</protein>
<evidence type="ECO:0000256" key="3">
    <source>
        <dbReference type="RuleBase" id="RU000363"/>
    </source>
</evidence>
<reference evidence="4 5" key="1">
    <citation type="submission" date="2019-06" db="EMBL/GenBank/DDBJ databases">
        <title>Sulfurimonas gotlandica sp. nov., a chemoautotrophic and psychrotolerant epsilonproteobacterium isolated from a pelagic redoxcline, and an emended description of the genus Sulfurimonas.</title>
        <authorList>
            <person name="Wang S."/>
            <person name="Jiang L."/>
            <person name="Shao Z."/>
        </authorList>
    </citation>
    <scope>NUCLEOTIDE SEQUENCE [LARGE SCALE GENOMIC DNA]</scope>
    <source>
        <strain evidence="4 5">B2</strain>
    </source>
</reference>
<dbReference type="InterPro" id="IPR036291">
    <property type="entry name" value="NAD(P)-bd_dom_sf"/>
</dbReference>
<organism evidence="4 5">
    <name type="scientific">Sulfurimonas marina</name>
    <dbReference type="NCBI Taxonomy" id="2590551"/>
    <lineage>
        <taxon>Bacteria</taxon>
        <taxon>Pseudomonadati</taxon>
        <taxon>Campylobacterota</taxon>
        <taxon>Epsilonproteobacteria</taxon>
        <taxon>Campylobacterales</taxon>
        <taxon>Sulfurimonadaceae</taxon>
        <taxon>Sulfurimonas</taxon>
    </lineage>
</organism>
<dbReference type="KEGG" id="smax:FJR03_09985"/>
<comment type="similarity">
    <text evidence="1 3">Belongs to the short-chain dehydrogenases/reductases (SDR) family.</text>
</comment>
<evidence type="ECO:0000256" key="1">
    <source>
        <dbReference type="ARBA" id="ARBA00006484"/>
    </source>
</evidence>
<evidence type="ECO:0000313" key="5">
    <source>
        <dbReference type="Proteomes" id="UP000593910"/>
    </source>
</evidence>
<dbReference type="Pfam" id="PF00106">
    <property type="entry name" value="adh_short"/>
    <property type="match status" value="1"/>
</dbReference>
<dbReference type="AlphaFoldDB" id="A0A7M1AXA3"/>
<keyword evidence="5" id="KW-1185">Reference proteome</keyword>
<dbReference type="InterPro" id="IPR002347">
    <property type="entry name" value="SDR_fam"/>
</dbReference>
<dbReference type="InterPro" id="IPR020904">
    <property type="entry name" value="Sc_DH/Rdtase_CS"/>
</dbReference>
<dbReference type="PROSITE" id="PS00061">
    <property type="entry name" value="ADH_SHORT"/>
    <property type="match status" value="1"/>
</dbReference>
<dbReference type="PANTHER" id="PTHR44196:SF1">
    <property type="entry name" value="DEHYDROGENASE_REDUCTASE SDR FAMILY MEMBER 7B"/>
    <property type="match status" value="1"/>
</dbReference>
<name>A0A7M1AXA3_9BACT</name>
<evidence type="ECO:0000313" key="4">
    <source>
        <dbReference type="EMBL" id="QOP42045.1"/>
    </source>
</evidence>
<gene>
    <name evidence="4" type="ORF">FJR03_09985</name>
</gene>
<sequence>MKILITGASSGLGAELAFQYASKENELILLARREEKLKTLQEKLIPLCKDVQIIVADVTKFEELQEKLTVIESLDMVILNAGISLGHSHTQTPTIEEFKKLYDVNVLANHAILEVLLPIFTKQQSGKIVFISSLASLFSMPSSKVYSSSKRALNAYAEGLRYKYAPMGIKVINILPGFIKSELTDKNDFHMPFLLETKEGVARIKKAIDKNKIFYAFPLRFYFLIRLLNLLPNFLTAKIVQKLS</sequence>
<dbReference type="PRINTS" id="PR00080">
    <property type="entry name" value="SDRFAMILY"/>
</dbReference>
<accession>A0A7M1AXA3</accession>
<dbReference type="GO" id="GO:0016491">
    <property type="term" value="F:oxidoreductase activity"/>
    <property type="evidence" value="ECO:0007669"/>
    <property type="project" value="UniProtKB-KW"/>
</dbReference>
<proteinExistence type="inferred from homology"/>
<dbReference type="RefSeq" id="WP_193113366.1">
    <property type="nucleotide sequence ID" value="NZ_CP041165.1"/>
</dbReference>
<keyword evidence="2" id="KW-0560">Oxidoreductase</keyword>
<dbReference type="GO" id="GO:0016020">
    <property type="term" value="C:membrane"/>
    <property type="evidence" value="ECO:0007669"/>
    <property type="project" value="TreeGrafter"/>
</dbReference>
<dbReference type="Gene3D" id="3.40.50.720">
    <property type="entry name" value="NAD(P)-binding Rossmann-like Domain"/>
    <property type="match status" value="1"/>
</dbReference>
<dbReference type="EMBL" id="CP041165">
    <property type="protein sequence ID" value="QOP42045.1"/>
    <property type="molecule type" value="Genomic_DNA"/>
</dbReference>